<evidence type="ECO:0000313" key="4">
    <source>
        <dbReference type="Proteomes" id="UP001216907"/>
    </source>
</evidence>
<dbReference type="EMBL" id="JARRAG010000002">
    <property type="protein sequence ID" value="MDG3005847.1"/>
    <property type="molecule type" value="Genomic_DNA"/>
</dbReference>
<feature type="region of interest" description="Disordered" evidence="1">
    <location>
        <begin position="558"/>
        <end position="595"/>
    </location>
</feature>
<name>A0ABT6FE44_9BACT</name>
<gene>
    <name evidence="3" type="ORF">PZE19_18835</name>
</gene>
<accession>A0ABT6FE44</accession>
<dbReference type="Proteomes" id="UP001216907">
    <property type="component" value="Unassembled WGS sequence"/>
</dbReference>
<dbReference type="RefSeq" id="WP_277862173.1">
    <property type="nucleotide sequence ID" value="NZ_JARRAG010000002.1"/>
</dbReference>
<dbReference type="Gene3D" id="2.60.40.10">
    <property type="entry name" value="Immunoglobulins"/>
    <property type="match status" value="2"/>
</dbReference>
<evidence type="ECO:0000259" key="2">
    <source>
        <dbReference type="Pfam" id="PF16640"/>
    </source>
</evidence>
<keyword evidence="4" id="KW-1185">Reference proteome</keyword>
<evidence type="ECO:0000256" key="1">
    <source>
        <dbReference type="SAM" id="MobiDB-lite"/>
    </source>
</evidence>
<protein>
    <submittedName>
        <fullName evidence="3">Ig-like domain-containing protein</fullName>
    </submittedName>
</protein>
<dbReference type="Pfam" id="PF16640">
    <property type="entry name" value="Big_3_5"/>
    <property type="match status" value="1"/>
</dbReference>
<comment type="caution">
    <text evidence="3">The sequence shown here is derived from an EMBL/GenBank/DDBJ whole genome shotgun (WGS) entry which is preliminary data.</text>
</comment>
<organism evidence="3 4">
    <name type="scientific">Paludisphaera mucosa</name>
    <dbReference type="NCBI Taxonomy" id="3030827"/>
    <lineage>
        <taxon>Bacteria</taxon>
        <taxon>Pseudomonadati</taxon>
        <taxon>Planctomycetota</taxon>
        <taxon>Planctomycetia</taxon>
        <taxon>Isosphaerales</taxon>
        <taxon>Isosphaeraceae</taxon>
        <taxon>Paludisphaera</taxon>
    </lineage>
</organism>
<dbReference type="InterPro" id="IPR013783">
    <property type="entry name" value="Ig-like_fold"/>
</dbReference>
<reference evidence="3 4" key="1">
    <citation type="submission" date="2023-03" db="EMBL/GenBank/DDBJ databases">
        <title>Paludisphaera mucosa sp. nov. a novel planctomycete from northern fen.</title>
        <authorList>
            <person name="Ivanova A."/>
        </authorList>
    </citation>
    <scope>NUCLEOTIDE SEQUENCE [LARGE SCALE GENOMIC DNA]</scope>
    <source>
        <strain evidence="3 4">Pla2</strain>
    </source>
</reference>
<sequence length="595" mass="59513">MGKSTSTITLTGGPLTLGYTVQGTAGALQTFTLSGVGLGYDIHLHYSHPLEASTDGVNWFSGDLRIPETNGVVHDATVYFRISATGSVGPISGSISVASISATTLYVNYSGGVETATSLSPESLPDATAGSPYSQQLAASGGSGSGYVFSAAGVPAGLGLSVDGLLSGTPTNASGSPDSFVVTVIDGNGVVKTFKYSLVTKSTTIAGDINSSTHQAYYGQDVVLTASFSADGSVPMTGTVAFYDGDTFLGTAPMGPTGTASLLSVATVSGHAALATSNLSVGNHVITAIYSGDGYYSTATSRSSVAVAVAPATTSTTLKAVTTGGGTTLVSTVVVTSPGNPPLSGTVSFYDGNTLLGTSTLVDGVASLALGVSPAGSHTYSALFSGGGTSSASATSVAVTTGGPQIIGLSRYGFHARSTVLILYFGAPLDASGAQDVSNYIITDGRGRRIAVSSATYDPATLTVALRPSSRLNIHNAYGLTVIGTGSAGLRAVSGVPLDGAGNGGSGTNFVTRITWTALTVPGNPPAIPYVNGQQHGHAGGFKRYVDAVVRATNAAGRSVKKSLPVRHASMPDGLIKPTKSHVATPKNHSASRSR</sequence>
<evidence type="ECO:0000313" key="3">
    <source>
        <dbReference type="EMBL" id="MDG3005847.1"/>
    </source>
</evidence>
<dbReference type="InterPro" id="IPR015919">
    <property type="entry name" value="Cadherin-like_sf"/>
</dbReference>
<dbReference type="SUPFAM" id="SSF49313">
    <property type="entry name" value="Cadherin-like"/>
    <property type="match status" value="1"/>
</dbReference>
<proteinExistence type="predicted"/>
<feature type="domain" description="Bacterial Ig-like" evidence="2">
    <location>
        <begin position="210"/>
        <end position="307"/>
    </location>
</feature>
<dbReference type="InterPro" id="IPR032109">
    <property type="entry name" value="Big_3_5"/>
</dbReference>